<dbReference type="InterPro" id="IPR015915">
    <property type="entry name" value="Kelch-typ_b-propeller"/>
</dbReference>
<dbReference type="Gene3D" id="2.120.10.80">
    <property type="entry name" value="Kelch-type beta propeller"/>
    <property type="match status" value="1"/>
</dbReference>
<dbReference type="EMBL" id="UZAM01008625">
    <property type="protein sequence ID" value="VDP05712.1"/>
    <property type="molecule type" value="Genomic_DNA"/>
</dbReference>
<name>A0A183IMS0_9BILA</name>
<dbReference type="PANTHER" id="PTHR46461:SF1">
    <property type="entry name" value="KELCH DOMAIN-CONTAINING PROTEIN 3"/>
    <property type="match status" value="1"/>
</dbReference>
<evidence type="ECO:0000313" key="1">
    <source>
        <dbReference type="EMBL" id="VDP05712.1"/>
    </source>
</evidence>
<protein>
    <submittedName>
        <fullName evidence="3">Kelch domain-containing protein 10</fullName>
    </submittedName>
</protein>
<dbReference type="PANTHER" id="PTHR46461">
    <property type="entry name" value="KELCH DOMAIN-CONTAINING PROTEIN 3"/>
    <property type="match status" value="1"/>
</dbReference>
<dbReference type="GO" id="GO:0003682">
    <property type="term" value="F:chromatin binding"/>
    <property type="evidence" value="ECO:0007669"/>
    <property type="project" value="InterPro"/>
</dbReference>
<accession>A0A183IMS0</accession>
<dbReference type="WBParaSite" id="SBAD_0000511601-mRNA-1">
    <property type="protein sequence ID" value="SBAD_0000511601-mRNA-1"/>
    <property type="gene ID" value="SBAD_0000511601"/>
</dbReference>
<evidence type="ECO:0000313" key="3">
    <source>
        <dbReference type="WBParaSite" id="SBAD_0000511601-mRNA-1"/>
    </source>
</evidence>
<reference evidence="3" key="1">
    <citation type="submission" date="2016-06" db="UniProtKB">
        <authorList>
            <consortium name="WormBaseParasite"/>
        </authorList>
    </citation>
    <scope>IDENTIFICATION</scope>
</reference>
<evidence type="ECO:0000313" key="2">
    <source>
        <dbReference type="Proteomes" id="UP000270296"/>
    </source>
</evidence>
<reference evidence="1 2" key="2">
    <citation type="submission" date="2018-11" db="EMBL/GenBank/DDBJ databases">
        <authorList>
            <consortium name="Pathogen Informatics"/>
        </authorList>
    </citation>
    <scope>NUCLEOTIDE SEQUENCE [LARGE SCALE GENOMIC DNA]</scope>
</reference>
<gene>
    <name evidence="1" type="ORF">SBAD_LOCUS4916</name>
</gene>
<dbReference type="GO" id="GO:0005737">
    <property type="term" value="C:cytoplasm"/>
    <property type="evidence" value="ECO:0007669"/>
    <property type="project" value="TreeGrafter"/>
</dbReference>
<dbReference type="SUPFAM" id="SSF117281">
    <property type="entry name" value="Kelch motif"/>
    <property type="match status" value="1"/>
</dbReference>
<keyword evidence="2" id="KW-1185">Reference proteome</keyword>
<dbReference type="AlphaFoldDB" id="A0A183IMS0"/>
<dbReference type="OrthoDB" id="432528at2759"/>
<proteinExistence type="predicted"/>
<dbReference type="InterPro" id="IPR052637">
    <property type="entry name" value="KLHDC3-like"/>
</dbReference>
<organism evidence="3">
    <name type="scientific">Soboliphyme baturini</name>
    <dbReference type="NCBI Taxonomy" id="241478"/>
    <lineage>
        <taxon>Eukaryota</taxon>
        <taxon>Metazoa</taxon>
        <taxon>Ecdysozoa</taxon>
        <taxon>Nematoda</taxon>
        <taxon>Enoplea</taxon>
        <taxon>Dorylaimia</taxon>
        <taxon>Dioctophymatida</taxon>
        <taxon>Dioctophymatoidea</taxon>
        <taxon>Soboliphymatidae</taxon>
        <taxon>Soboliphyme</taxon>
    </lineage>
</organism>
<dbReference type="Proteomes" id="UP000270296">
    <property type="component" value="Unassembled WGS sequence"/>
</dbReference>
<sequence length="121" mass="13958">MYVFGGYNGRDDKHFNDVYRFNEAKATWSLLNVHGRGPRPRRRQCCIMIRDKLYLFGGTSPIRNDVRCNTDDPLWPERNLVDHSDLYVLDMNPTLKSLSMICVVNSAALRGEIGKLPKSLR</sequence>
<dbReference type="Pfam" id="PF24681">
    <property type="entry name" value="Kelch_KLHDC2_KLHL20_DRC7"/>
    <property type="match status" value="1"/>
</dbReference>